<evidence type="ECO:0000313" key="2">
    <source>
        <dbReference type="Proteomes" id="UP000316726"/>
    </source>
</evidence>
<proteinExistence type="predicted"/>
<dbReference type="EMBL" id="CP031038">
    <property type="protein sequence ID" value="QDZ21356.1"/>
    <property type="molecule type" value="Genomic_DNA"/>
</dbReference>
<keyword evidence="2" id="KW-1185">Reference proteome</keyword>
<name>A0A5B8MLH7_9CHLO</name>
<dbReference type="OrthoDB" id="564430at2759"/>
<sequence length="124" mass="14494">MAGKFVGNNFGQNDVDKLAEFEEKVDKNDKEQMSLLEEMRRHVKKLEDLRKHEDPRLSFSTPEFREAQRIFTDNFKKNFGKPVEWAFVKKHAWSKPQLVKLDKPVDVDGNPWPLDAQGKPILKA</sequence>
<gene>
    <name evidence="1" type="ORF">A3770_05p38740</name>
</gene>
<reference evidence="1 2" key="1">
    <citation type="submission" date="2018-07" db="EMBL/GenBank/DDBJ databases">
        <title>The complete nuclear genome of the prasinophyte Chloropicon primus (CCMP1205).</title>
        <authorList>
            <person name="Pombert J.-F."/>
            <person name="Otis C."/>
            <person name="Turmel M."/>
            <person name="Lemieux C."/>
        </authorList>
    </citation>
    <scope>NUCLEOTIDE SEQUENCE [LARGE SCALE GENOMIC DNA]</scope>
    <source>
        <strain evidence="1 2">CCMP1205</strain>
    </source>
</reference>
<protein>
    <submittedName>
        <fullName evidence="1">Uncharacterized protein</fullName>
    </submittedName>
</protein>
<organism evidence="1 2">
    <name type="scientific">Chloropicon primus</name>
    <dbReference type="NCBI Taxonomy" id="1764295"/>
    <lineage>
        <taxon>Eukaryota</taxon>
        <taxon>Viridiplantae</taxon>
        <taxon>Chlorophyta</taxon>
        <taxon>Chloropicophyceae</taxon>
        <taxon>Chloropicales</taxon>
        <taxon>Chloropicaceae</taxon>
        <taxon>Chloropicon</taxon>
    </lineage>
</organism>
<dbReference type="AlphaFoldDB" id="A0A5B8MLH7"/>
<evidence type="ECO:0000313" key="1">
    <source>
        <dbReference type="EMBL" id="QDZ21356.1"/>
    </source>
</evidence>
<dbReference type="Proteomes" id="UP000316726">
    <property type="component" value="Chromosome 5"/>
</dbReference>
<accession>A0A5B8MLH7</accession>